<evidence type="ECO:0000256" key="6">
    <source>
        <dbReference type="ARBA" id="ARBA00023273"/>
    </source>
</evidence>
<keyword evidence="3" id="KW-0597">Phosphoprotein</keyword>
<proteinExistence type="inferred from homology"/>
<evidence type="ECO:0000256" key="5">
    <source>
        <dbReference type="ARBA" id="ARBA00023069"/>
    </source>
</evidence>
<evidence type="ECO:0000256" key="7">
    <source>
        <dbReference type="SAM" id="MobiDB-lite"/>
    </source>
</evidence>
<dbReference type="Proteomes" id="UP000233080">
    <property type="component" value="Unassembled WGS sequence"/>
</dbReference>
<dbReference type="Pfam" id="PF05716">
    <property type="entry name" value="AKAP_110"/>
    <property type="match status" value="2"/>
</dbReference>
<evidence type="ECO:0000256" key="1">
    <source>
        <dbReference type="ARBA" id="ARBA00004230"/>
    </source>
</evidence>
<dbReference type="Ensembl" id="ENSCANT00000041149.1">
    <property type="protein sequence ID" value="ENSCANP00000018194.1"/>
    <property type="gene ID" value="ENSCANG00000032555.1"/>
</dbReference>
<dbReference type="InterPro" id="IPR018292">
    <property type="entry name" value="AKAP_110_C"/>
</dbReference>
<dbReference type="PANTHER" id="PTHR10226:SF8">
    <property type="entry name" value="A-KINASE ANCHOR PROTEIN 4"/>
    <property type="match status" value="1"/>
</dbReference>
<feature type="domain" description="A-kinase anchor 110kDa C-terminal" evidence="8">
    <location>
        <begin position="346"/>
        <end position="397"/>
    </location>
</feature>
<dbReference type="AlphaFoldDB" id="A0A2K5INB8"/>
<dbReference type="InterPro" id="IPR008382">
    <property type="entry name" value="SPHK1-interactor_AKAP_110"/>
</dbReference>
<dbReference type="PANTHER" id="PTHR10226">
    <property type="entry name" value="A KINASE ANCHOR PROTEIN"/>
    <property type="match status" value="1"/>
</dbReference>
<keyword evidence="6" id="KW-0966">Cell projection</keyword>
<dbReference type="GO" id="GO:0035686">
    <property type="term" value="C:sperm fibrous sheath"/>
    <property type="evidence" value="ECO:0007669"/>
    <property type="project" value="TreeGrafter"/>
</dbReference>
<keyword evidence="4" id="KW-0282">Flagellum</keyword>
<evidence type="ECO:0000256" key="2">
    <source>
        <dbReference type="ARBA" id="ARBA00005764"/>
    </source>
</evidence>
<reference evidence="9" key="2">
    <citation type="submission" date="2025-09" db="UniProtKB">
        <authorList>
            <consortium name="Ensembl"/>
        </authorList>
    </citation>
    <scope>IDENTIFICATION</scope>
</reference>
<protein>
    <recommendedName>
        <fullName evidence="8">A-kinase anchor 110kDa C-terminal domain-containing protein</fullName>
    </recommendedName>
</protein>
<dbReference type="InterPro" id="IPR020799">
    <property type="entry name" value="AKAP_110"/>
</dbReference>
<sequence>MSDDIDWLRSRRGVCKVDLYNPAGQQDQDRKVDAAGSSSEGNLNLGNLEEKEIIVIKDTEKKDQSKGSVCLFKQAPSDPVSVLNWLLSDLQKYALGFQHALSPSTSICKHKVEDTEGEYHTESSENCYSVSADQVNIDYLMNRPQNLRLEIAAAKNTNNNESPSATPAKPPSTQRAVISPDGECSIDDLSFYVNRLSSLAIQMAHKEIKEKLEGRSKCLHHSIYPSPGNKERISPQTAVSRIASEMAHEAVELTAAEMHGTEEESREGGQKSFLYSEFSNKSKSGDKQMSQRESKEFADSISKGLMVYANQVASDMMVSVMKTLKVHSSGKPVPACVLTLALFSPQLPQVSAKAAEKGYSVGGLLQEVMKFAKERQLDEAVGKVARKQLLDWLLDNL</sequence>
<keyword evidence="5" id="KW-0969">Cilium</keyword>
<dbReference type="GO" id="GO:0097228">
    <property type="term" value="C:sperm principal piece"/>
    <property type="evidence" value="ECO:0007669"/>
    <property type="project" value="TreeGrafter"/>
</dbReference>
<reference evidence="9" key="1">
    <citation type="submission" date="2025-08" db="UniProtKB">
        <authorList>
            <consortium name="Ensembl"/>
        </authorList>
    </citation>
    <scope>IDENTIFICATION</scope>
</reference>
<feature type="domain" description="A-kinase anchor 110kDa C-terminal" evidence="8">
    <location>
        <begin position="263"/>
        <end position="330"/>
    </location>
</feature>
<dbReference type="GO" id="GO:0008104">
    <property type="term" value="P:intracellular protein localization"/>
    <property type="evidence" value="ECO:0007669"/>
    <property type="project" value="TreeGrafter"/>
</dbReference>
<dbReference type="GO" id="GO:0051018">
    <property type="term" value="F:protein kinase A binding"/>
    <property type="evidence" value="ECO:0007669"/>
    <property type="project" value="TreeGrafter"/>
</dbReference>
<evidence type="ECO:0000313" key="10">
    <source>
        <dbReference type="Proteomes" id="UP000233080"/>
    </source>
</evidence>
<evidence type="ECO:0000256" key="3">
    <source>
        <dbReference type="ARBA" id="ARBA00022553"/>
    </source>
</evidence>
<evidence type="ECO:0000313" key="9">
    <source>
        <dbReference type="Ensembl" id="ENSCANP00000018194.1"/>
    </source>
</evidence>
<comment type="similarity">
    <text evidence="2">Belongs to the AKAP110 family.</text>
</comment>
<dbReference type="STRING" id="336983.ENSCANP00000018194"/>
<feature type="region of interest" description="Disordered" evidence="7">
    <location>
        <begin position="157"/>
        <end position="177"/>
    </location>
</feature>
<keyword evidence="10" id="KW-1185">Reference proteome</keyword>
<feature type="compositionally biased region" description="Low complexity" evidence="7">
    <location>
        <begin position="162"/>
        <end position="173"/>
    </location>
</feature>
<comment type="subcellular location">
    <subcellularLocation>
        <location evidence="1">Cell projection</location>
        <location evidence="1">Cilium</location>
        <location evidence="1">Flagellum</location>
    </subcellularLocation>
</comment>
<name>A0A2K5INB8_COLAP</name>
<dbReference type="GO" id="GO:0005737">
    <property type="term" value="C:cytoplasm"/>
    <property type="evidence" value="ECO:0007669"/>
    <property type="project" value="TreeGrafter"/>
</dbReference>
<accession>A0A2K5INB8</accession>
<dbReference type="SMART" id="SM00807">
    <property type="entry name" value="AKAP_110"/>
    <property type="match status" value="1"/>
</dbReference>
<evidence type="ECO:0000256" key="4">
    <source>
        <dbReference type="ARBA" id="ARBA00022846"/>
    </source>
</evidence>
<organism evidence="9 10">
    <name type="scientific">Colobus angolensis palliatus</name>
    <name type="common">Peters' Angolan colobus</name>
    <dbReference type="NCBI Taxonomy" id="336983"/>
    <lineage>
        <taxon>Eukaryota</taxon>
        <taxon>Metazoa</taxon>
        <taxon>Chordata</taxon>
        <taxon>Craniata</taxon>
        <taxon>Vertebrata</taxon>
        <taxon>Euteleostomi</taxon>
        <taxon>Mammalia</taxon>
        <taxon>Eutheria</taxon>
        <taxon>Euarchontoglires</taxon>
        <taxon>Primates</taxon>
        <taxon>Haplorrhini</taxon>
        <taxon>Catarrhini</taxon>
        <taxon>Cercopithecidae</taxon>
        <taxon>Colobinae</taxon>
        <taxon>Colobus</taxon>
    </lineage>
</organism>
<evidence type="ECO:0000259" key="8">
    <source>
        <dbReference type="Pfam" id="PF05716"/>
    </source>
</evidence>